<comment type="caution">
    <text evidence="2">The sequence shown here is derived from an EMBL/GenBank/DDBJ whole genome shotgun (WGS) entry which is preliminary data.</text>
</comment>
<keyword evidence="3" id="KW-1185">Reference proteome</keyword>
<protein>
    <recommendedName>
        <fullName evidence="4">MFS transporter</fullName>
    </recommendedName>
</protein>
<evidence type="ECO:0000256" key="1">
    <source>
        <dbReference type="SAM" id="Phobius"/>
    </source>
</evidence>
<feature type="transmembrane region" description="Helical" evidence="1">
    <location>
        <begin position="77"/>
        <end position="98"/>
    </location>
</feature>
<feature type="transmembrane region" description="Helical" evidence="1">
    <location>
        <begin position="51"/>
        <end position="70"/>
    </location>
</feature>
<keyword evidence="1" id="KW-0472">Membrane</keyword>
<gene>
    <name evidence="2" type="ORF">GRI47_12550</name>
</gene>
<sequence length="145" mass="15317">MKPAEIRNFDWLYLGSIAVGVLGFALNYGTLAESVSAELTASGMEGAASGFLIGSMLVGVAINVVLWFLISVLRIGFVKWILMLFVAWGLLSFGTSIASGQATALNLAFGAISSIMVVAAVYFLFQPEATTWLAQKRGDDGAADE</sequence>
<proteinExistence type="predicted"/>
<keyword evidence="1" id="KW-0812">Transmembrane</keyword>
<reference evidence="2 3" key="1">
    <citation type="submission" date="2019-12" db="EMBL/GenBank/DDBJ databases">
        <title>Genomic-based taxomic classification of the family Erythrobacteraceae.</title>
        <authorList>
            <person name="Xu L."/>
        </authorList>
    </citation>
    <scope>NUCLEOTIDE SEQUENCE [LARGE SCALE GENOMIC DNA]</scope>
    <source>
        <strain evidence="2 3">JCM 17468</strain>
    </source>
</reference>
<dbReference type="Proteomes" id="UP000430272">
    <property type="component" value="Unassembled WGS sequence"/>
</dbReference>
<feature type="transmembrane region" description="Helical" evidence="1">
    <location>
        <begin position="12"/>
        <end position="31"/>
    </location>
</feature>
<organism evidence="2 3">
    <name type="scientific">Qipengyuania pelagi</name>
    <dbReference type="NCBI Taxonomy" id="994320"/>
    <lineage>
        <taxon>Bacteria</taxon>
        <taxon>Pseudomonadati</taxon>
        <taxon>Pseudomonadota</taxon>
        <taxon>Alphaproteobacteria</taxon>
        <taxon>Sphingomonadales</taxon>
        <taxon>Erythrobacteraceae</taxon>
        <taxon>Qipengyuania</taxon>
    </lineage>
</organism>
<accession>A0A844YD06</accession>
<dbReference type="OrthoDB" id="7509246at2"/>
<dbReference type="RefSeq" id="WP_160661707.1">
    <property type="nucleotide sequence ID" value="NZ_BAABDV010000001.1"/>
</dbReference>
<dbReference type="EMBL" id="WTYD01000002">
    <property type="protein sequence ID" value="MXO54832.1"/>
    <property type="molecule type" value="Genomic_DNA"/>
</dbReference>
<feature type="transmembrane region" description="Helical" evidence="1">
    <location>
        <begin position="104"/>
        <end position="125"/>
    </location>
</feature>
<dbReference type="AlphaFoldDB" id="A0A844YD06"/>
<evidence type="ECO:0008006" key="4">
    <source>
        <dbReference type="Google" id="ProtNLM"/>
    </source>
</evidence>
<keyword evidence="1" id="KW-1133">Transmembrane helix</keyword>
<name>A0A844YD06_9SPHN</name>
<evidence type="ECO:0000313" key="3">
    <source>
        <dbReference type="Proteomes" id="UP000430272"/>
    </source>
</evidence>
<evidence type="ECO:0000313" key="2">
    <source>
        <dbReference type="EMBL" id="MXO54832.1"/>
    </source>
</evidence>